<sequence>MERTENELNSAQEELNRQPEQPSSQEAVEAKQKFERLVKKLEAKEEAIRFKKMVLEHSVRGLENTLAIYDPRHWLNLGDALNGIRRNWLS</sequence>
<proteinExistence type="predicted"/>
<dbReference type="Proteomes" id="UP000230233">
    <property type="component" value="Unassembled WGS sequence"/>
</dbReference>
<keyword evidence="3" id="KW-1185">Reference proteome</keyword>
<organism evidence="2 3">
    <name type="scientific">Caenorhabditis nigoni</name>
    <dbReference type="NCBI Taxonomy" id="1611254"/>
    <lineage>
        <taxon>Eukaryota</taxon>
        <taxon>Metazoa</taxon>
        <taxon>Ecdysozoa</taxon>
        <taxon>Nematoda</taxon>
        <taxon>Chromadorea</taxon>
        <taxon>Rhabditida</taxon>
        <taxon>Rhabditina</taxon>
        <taxon>Rhabditomorpha</taxon>
        <taxon>Rhabditoidea</taxon>
        <taxon>Rhabditidae</taxon>
        <taxon>Peloderinae</taxon>
        <taxon>Caenorhabditis</taxon>
    </lineage>
</organism>
<dbReference type="EMBL" id="PDUG01000014">
    <property type="protein sequence ID" value="PIC13219.1"/>
    <property type="molecule type" value="Genomic_DNA"/>
</dbReference>
<comment type="caution">
    <text evidence="2">The sequence shown here is derived from an EMBL/GenBank/DDBJ whole genome shotgun (WGS) entry which is preliminary data.</text>
</comment>
<protein>
    <submittedName>
        <fullName evidence="2">Uncharacterized protein</fullName>
    </submittedName>
</protein>
<dbReference type="AlphaFoldDB" id="A0A2G5SE74"/>
<feature type="region of interest" description="Disordered" evidence="1">
    <location>
        <begin position="1"/>
        <end position="29"/>
    </location>
</feature>
<reference evidence="3" key="1">
    <citation type="submission" date="2017-10" db="EMBL/GenBank/DDBJ databases">
        <title>Rapid genome shrinkage in a self-fertile nematode reveals novel sperm competition proteins.</title>
        <authorList>
            <person name="Yin D."/>
            <person name="Schwarz E.M."/>
            <person name="Thomas C.G."/>
            <person name="Felde R.L."/>
            <person name="Korf I.F."/>
            <person name="Cutter A.D."/>
            <person name="Schartner C.M."/>
            <person name="Ralston E.J."/>
            <person name="Meyer B.J."/>
            <person name="Haag E.S."/>
        </authorList>
    </citation>
    <scope>NUCLEOTIDE SEQUENCE [LARGE SCALE GENOMIC DNA]</scope>
    <source>
        <strain evidence="3">JU1422</strain>
    </source>
</reference>
<evidence type="ECO:0000313" key="3">
    <source>
        <dbReference type="Proteomes" id="UP000230233"/>
    </source>
</evidence>
<accession>A0A2G5SE74</accession>
<evidence type="ECO:0000313" key="2">
    <source>
        <dbReference type="EMBL" id="PIC13219.1"/>
    </source>
</evidence>
<feature type="compositionally biased region" description="Polar residues" evidence="1">
    <location>
        <begin position="7"/>
        <end position="26"/>
    </location>
</feature>
<gene>
    <name evidence="2" type="ORF">B9Z55_027868</name>
</gene>
<name>A0A2G5SE74_9PELO</name>
<evidence type="ECO:0000256" key="1">
    <source>
        <dbReference type="SAM" id="MobiDB-lite"/>
    </source>
</evidence>